<dbReference type="InterPro" id="IPR024078">
    <property type="entry name" value="LmbE-like_dom_sf"/>
</dbReference>
<evidence type="ECO:0000313" key="3">
    <source>
        <dbReference type="Proteomes" id="UP000288024"/>
    </source>
</evidence>
<dbReference type="Pfam" id="PF02585">
    <property type="entry name" value="PIG-L"/>
    <property type="match status" value="1"/>
</dbReference>
<accession>A0A3S3SM27</accession>
<dbReference type="InterPro" id="IPR023842">
    <property type="entry name" value="Bacillithiol_biosynth_BshB1"/>
</dbReference>
<dbReference type="AlphaFoldDB" id="A0A3S3SM27"/>
<organism evidence="2 3">
    <name type="scientific">Niallia taxi</name>
    <dbReference type="NCBI Taxonomy" id="2499688"/>
    <lineage>
        <taxon>Bacteria</taxon>
        <taxon>Bacillati</taxon>
        <taxon>Bacillota</taxon>
        <taxon>Bacilli</taxon>
        <taxon>Bacillales</taxon>
        <taxon>Bacillaceae</taxon>
        <taxon>Niallia</taxon>
    </lineage>
</organism>
<evidence type="ECO:0000313" key="2">
    <source>
        <dbReference type="EMBL" id="RVT65413.1"/>
    </source>
</evidence>
<name>A0A3S3SM27_9BACI</name>
<dbReference type="Proteomes" id="UP000288024">
    <property type="component" value="Unassembled WGS sequence"/>
</dbReference>
<dbReference type="SUPFAM" id="SSF102588">
    <property type="entry name" value="LmbE-like"/>
    <property type="match status" value="1"/>
</dbReference>
<proteinExistence type="predicted"/>
<comment type="cofactor">
    <cofactor evidence="1">
        <name>Zn(2+)</name>
        <dbReference type="ChEBI" id="CHEBI:29105"/>
    </cofactor>
</comment>
<dbReference type="GO" id="GO:0071793">
    <property type="term" value="P:bacillithiol biosynthetic process"/>
    <property type="evidence" value="ECO:0007669"/>
    <property type="project" value="InterPro"/>
</dbReference>
<dbReference type="RefSeq" id="WP_127737631.1">
    <property type="nucleotide sequence ID" value="NZ_CP196002.1"/>
</dbReference>
<dbReference type="PANTHER" id="PTHR12993:SF30">
    <property type="entry name" value="N-ACETYL-ALPHA-D-GLUCOSAMINYL L-MALATE DEACETYLASE 1"/>
    <property type="match status" value="1"/>
</dbReference>
<dbReference type="GO" id="GO:0019213">
    <property type="term" value="F:deacetylase activity"/>
    <property type="evidence" value="ECO:0007669"/>
    <property type="project" value="InterPro"/>
</dbReference>
<sequence length="246" mass="27358">MEIQTELQRFNIQDVDILAIGAHADDVEIGMGATLAKYAAAGKNIVICDLTHSELSSNGTVEIRQKEALAAAKLLGIKARFTLDIKDRGLWNVDDNIASIVEVIRTVKPKIVFAPYWEDRHPDHGNSSKLIEEAVFSAGVRNFMVKDTEAHRVSSLYFYMINGFHKPDFVIDVSEYMEAKKQSLNCYASQFIKTAGSVDTPLVNGYIETVEARERLFGKEVGTFYAEGFKTKKPIVIHNDLLGGSL</sequence>
<comment type="caution">
    <text evidence="2">The sequence shown here is derived from an EMBL/GenBank/DDBJ whole genome shotgun (WGS) entry which is preliminary data.</text>
</comment>
<dbReference type="GeneID" id="87616463"/>
<keyword evidence="3" id="KW-1185">Reference proteome</keyword>
<reference evidence="2 3" key="1">
    <citation type="submission" date="2019-01" db="EMBL/GenBank/DDBJ databases">
        <title>Bacillus sp. M5HDSG1-1, whole genome shotgun sequence.</title>
        <authorList>
            <person name="Tuo L."/>
        </authorList>
    </citation>
    <scope>NUCLEOTIDE SEQUENCE [LARGE SCALE GENOMIC DNA]</scope>
    <source>
        <strain evidence="2 3">M5HDSG1-1</strain>
    </source>
</reference>
<dbReference type="GO" id="GO:0016811">
    <property type="term" value="F:hydrolase activity, acting on carbon-nitrogen (but not peptide) bonds, in linear amides"/>
    <property type="evidence" value="ECO:0007669"/>
    <property type="project" value="TreeGrafter"/>
</dbReference>
<dbReference type="EMBL" id="RZTZ01000002">
    <property type="protein sequence ID" value="RVT65413.1"/>
    <property type="molecule type" value="Genomic_DNA"/>
</dbReference>
<dbReference type="NCBIfam" id="TIGR04001">
    <property type="entry name" value="thiol_BshB1"/>
    <property type="match status" value="1"/>
</dbReference>
<protein>
    <submittedName>
        <fullName evidence="2">Bacillithiol biosynthesis deacetylase BshB1</fullName>
    </submittedName>
</protein>
<dbReference type="InterPro" id="IPR003737">
    <property type="entry name" value="GlcNAc_PI_deacetylase-related"/>
</dbReference>
<evidence type="ECO:0000256" key="1">
    <source>
        <dbReference type="ARBA" id="ARBA00001947"/>
    </source>
</evidence>
<dbReference type="PANTHER" id="PTHR12993">
    <property type="entry name" value="N-ACETYLGLUCOSAMINYL-PHOSPHATIDYLINOSITOL DE-N-ACETYLASE-RELATED"/>
    <property type="match status" value="1"/>
</dbReference>
<gene>
    <name evidence="2" type="primary">bshB1</name>
    <name evidence="2" type="ORF">EM808_07900</name>
</gene>
<dbReference type="Gene3D" id="3.40.50.10320">
    <property type="entry name" value="LmbE-like"/>
    <property type="match status" value="1"/>
</dbReference>